<reference evidence="10" key="1">
    <citation type="journal article" date="2021" name="PeerJ">
        <title>Extensive microbial diversity within the chicken gut microbiome revealed by metagenomics and culture.</title>
        <authorList>
            <person name="Gilroy R."/>
            <person name="Ravi A."/>
            <person name="Getino M."/>
            <person name="Pursley I."/>
            <person name="Horton D.L."/>
            <person name="Alikhan N.F."/>
            <person name="Baker D."/>
            <person name="Gharbi K."/>
            <person name="Hall N."/>
            <person name="Watson M."/>
            <person name="Adriaenssens E.M."/>
            <person name="Foster-Nyarko E."/>
            <person name="Jarju S."/>
            <person name="Secka A."/>
            <person name="Antonio M."/>
            <person name="Oren A."/>
            <person name="Chaudhuri R.R."/>
            <person name="La Ragione R."/>
            <person name="Hildebrand F."/>
            <person name="Pallen M.J."/>
        </authorList>
    </citation>
    <scope>NUCLEOTIDE SEQUENCE</scope>
    <source>
        <strain evidence="10">ChiSjej3B21-8574</strain>
    </source>
</reference>
<evidence type="ECO:0000256" key="1">
    <source>
        <dbReference type="ARBA" id="ARBA00001966"/>
    </source>
</evidence>
<keyword evidence="6" id="KW-0560">Oxidoreductase</keyword>
<dbReference type="Proteomes" id="UP000823904">
    <property type="component" value="Unassembled WGS sequence"/>
</dbReference>
<organism evidence="10 11">
    <name type="scientific">Candidatus Anaerostipes avistercoris</name>
    <dbReference type="NCBI Taxonomy" id="2838462"/>
    <lineage>
        <taxon>Bacteria</taxon>
        <taxon>Bacillati</taxon>
        <taxon>Bacillota</taxon>
        <taxon>Clostridia</taxon>
        <taxon>Lachnospirales</taxon>
        <taxon>Lachnospiraceae</taxon>
        <taxon>Anaerostipes</taxon>
    </lineage>
</organism>
<name>A0A9D2PGI6_9FIRM</name>
<evidence type="ECO:0000259" key="9">
    <source>
        <dbReference type="PROSITE" id="PS51918"/>
    </source>
</evidence>
<evidence type="ECO:0000256" key="2">
    <source>
        <dbReference type="ARBA" id="ARBA00009777"/>
    </source>
</evidence>
<comment type="caution">
    <text evidence="10">The sequence shown here is derived from an EMBL/GenBank/DDBJ whole genome shotgun (WGS) entry which is preliminary data.</text>
</comment>
<dbReference type="InterPro" id="IPR012839">
    <property type="entry name" value="Organic_radical_activase"/>
</dbReference>
<comment type="cofactor">
    <cofactor evidence="1">
        <name>[4Fe-4S] cluster</name>
        <dbReference type="ChEBI" id="CHEBI:49883"/>
    </cofactor>
</comment>
<dbReference type="InterPro" id="IPR058240">
    <property type="entry name" value="rSAM_sf"/>
</dbReference>
<evidence type="ECO:0000256" key="7">
    <source>
        <dbReference type="ARBA" id="ARBA00023004"/>
    </source>
</evidence>
<reference evidence="10" key="2">
    <citation type="submission" date="2021-04" db="EMBL/GenBank/DDBJ databases">
        <authorList>
            <person name="Gilroy R."/>
        </authorList>
    </citation>
    <scope>NUCLEOTIDE SEQUENCE</scope>
    <source>
        <strain evidence="10">ChiSjej3B21-8574</strain>
    </source>
</reference>
<protein>
    <submittedName>
        <fullName evidence="10">Glycyl-radical enzyme activating protein</fullName>
    </submittedName>
</protein>
<dbReference type="SFLD" id="SFLDG01118">
    <property type="entry name" value="activating_enzymes__group_2"/>
    <property type="match status" value="1"/>
</dbReference>
<dbReference type="SFLD" id="SFLDS00029">
    <property type="entry name" value="Radical_SAM"/>
    <property type="match status" value="1"/>
</dbReference>
<dbReference type="SUPFAM" id="SSF102114">
    <property type="entry name" value="Radical SAM enzymes"/>
    <property type="match status" value="1"/>
</dbReference>
<dbReference type="SFLD" id="SFLDG01066">
    <property type="entry name" value="organic_radical-activating_enz"/>
    <property type="match status" value="1"/>
</dbReference>
<evidence type="ECO:0000256" key="4">
    <source>
        <dbReference type="ARBA" id="ARBA00022691"/>
    </source>
</evidence>
<dbReference type="GO" id="GO:0016491">
    <property type="term" value="F:oxidoreductase activity"/>
    <property type="evidence" value="ECO:0007669"/>
    <property type="project" value="UniProtKB-KW"/>
</dbReference>
<keyword evidence="5" id="KW-0479">Metal-binding</keyword>
<comment type="similarity">
    <text evidence="2">Belongs to the organic radical-activating enzymes family.</text>
</comment>
<dbReference type="InterPro" id="IPR013785">
    <property type="entry name" value="Aldolase_TIM"/>
</dbReference>
<dbReference type="PANTHER" id="PTHR30352:SF4">
    <property type="entry name" value="PYRUVATE FORMATE-LYASE 2-ACTIVATING ENZYME"/>
    <property type="match status" value="1"/>
</dbReference>
<accession>A0A9D2PGI6</accession>
<dbReference type="CDD" id="cd01335">
    <property type="entry name" value="Radical_SAM"/>
    <property type="match status" value="1"/>
</dbReference>
<dbReference type="PROSITE" id="PS51918">
    <property type="entry name" value="RADICAL_SAM"/>
    <property type="match status" value="1"/>
</dbReference>
<dbReference type="PANTHER" id="PTHR30352">
    <property type="entry name" value="PYRUVATE FORMATE-LYASE-ACTIVATING ENZYME"/>
    <property type="match status" value="1"/>
</dbReference>
<dbReference type="InterPro" id="IPR040074">
    <property type="entry name" value="BssD/PflA/YjjW"/>
</dbReference>
<dbReference type="GO" id="GO:0051539">
    <property type="term" value="F:4 iron, 4 sulfur cluster binding"/>
    <property type="evidence" value="ECO:0007669"/>
    <property type="project" value="UniProtKB-KW"/>
</dbReference>
<dbReference type="InterPro" id="IPR034457">
    <property type="entry name" value="Organic_radical-activating"/>
</dbReference>
<keyword evidence="8" id="KW-0411">Iron-sulfur</keyword>
<evidence type="ECO:0000256" key="8">
    <source>
        <dbReference type="ARBA" id="ARBA00023014"/>
    </source>
</evidence>
<evidence type="ECO:0000256" key="6">
    <source>
        <dbReference type="ARBA" id="ARBA00023002"/>
    </source>
</evidence>
<dbReference type="EMBL" id="DWWD01000007">
    <property type="protein sequence ID" value="HJC49223.1"/>
    <property type="molecule type" value="Genomic_DNA"/>
</dbReference>
<evidence type="ECO:0000256" key="3">
    <source>
        <dbReference type="ARBA" id="ARBA00022485"/>
    </source>
</evidence>
<dbReference type="PROSITE" id="PS01087">
    <property type="entry name" value="RADICAL_ACTIVATING"/>
    <property type="match status" value="1"/>
</dbReference>
<keyword evidence="3" id="KW-0004">4Fe-4S</keyword>
<proteinExistence type="inferred from homology"/>
<dbReference type="InterPro" id="IPR007197">
    <property type="entry name" value="rSAM"/>
</dbReference>
<keyword evidence="7" id="KW-0408">Iron</keyword>
<gene>
    <name evidence="10" type="ORF">H9754_01360</name>
</gene>
<evidence type="ECO:0000313" key="10">
    <source>
        <dbReference type="EMBL" id="HJC49223.1"/>
    </source>
</evidence>
<keyword evidence="4" id="KW-0949">S-adenosyl-L-methionine</keyword>
<feature type="domain" description="Radical SAM core" evidence="9">
    <location>
        <begin position="16"/>
        <end position="280"/>
    </location>
</feature>
<dbReference type="NCBIfam" id="TIGR02494">
    <property type="entry name" value="PFLE_PFLC"/>
    <property type="match status" value="1"/>
</dbReference>
<dbReference type="Pfam" id="PF04055">
    <property type="entry name" value="Radical_SAM"/>
    <property type="match status" value="1"/>
</dbReference>
<sequence length="291" mass="32964">MVKKGLVFGIQHFSIHDGDGIRSNVFLKGCPLRCVWCHNPEGLRRDIDLQYIKNNCRGCGRCGFIFRNMEKVYGAGREQKETYAAACPYGALEVVGEWMTAQEVVDEVMQDMAFFEESGGGITLSGGEPMMQADFAGEVLKTAKEKGLSTAMETSGCAPLEKYLGLMPYVDEFLWDYKETDEEKHKTFTGVSNRRILENLEEIHRRGAGIVLRCPIIPGLNDTEEHFRGIAEISQKLEGLKGVELMPYHKFGVAKDQRIGRGKQREYRVPTEEQKKEWEHRITKLGGRIFS</sequence>
<dbReference type="Gene3D" id="3.20.20.70">
    <property type="entry name" value="Aldolase class I"/>
    <property type="match status" value="1"/>
</dbReference>
<dbReference type="GO" id="GO:0046872">
    <property type="term" value="F:metal ion binding"/>
    <property type="evidence" value="ECO:0007669"/>
    <property type="project" value="UniProtKB-KW"/>
</dbReference>
<dbReference type="PIRSF" id="PIRSF000371">
    <property type="entry name" value="PFL_act_enz"/>
    <property type="match status" value="1"/>
</dbReference>
<evidence type="ECO:0000313" key="11">
    <source>
        <dbReference type="Proteomes" id="UP000823904"/>
    </source>
</evidence>
<evidence type="ECO:0000256" key="5">
    <source>
        <dbReference type="ARBA" id="ARBA00022723"/>
    </source>
</evidence>
<dbReference type="InterPro" id="IPR001989">
    <property type="entry name" value="Radical_activat_CS"/>
</dbReference>
<dbReference type="AlphaFoldDB" id="A0A9D2PGI6"/>